<evidence type="ECO:0000256" key="6">
    <source>
        <dbReference type="ARBA" id="ARBA00022741"/>
    </source>
</evidence>
<comment type="catalytic activity">
    <reaction evidence="10">
        <text>L-seryl-[protein] + ATP = O-phospho-L-seryl-[protein] + ADP + H(+)</text>
        <dbReference type="Rhea" id="RHEA:17989"/>
        <dbReference type="Rhea" id="RHEA-COMP:9863"/>
        <dbReference type="Rhea" id="RHEA-COMP:11604"/>
        <dbReference type="ChEBI" id="CHEBI:15378"/>
        <dbReference type="ChEBI" id="CHEBI:29999"/>
        <dbReference type="ChEBI" id="CHEBI:30616"/>
        <dbReference type="ChEBI" id="CHEBI:83421"/>
        <dbReference type="ChEBI" id="CHEBI:456216"/>
        <dbReference type="EC" id="2.7.11.1"/>
    </reaction>
</comment>
<dbReference type="FunFam" id="1.10.510.10:FF:000094">
    <property type="entry name" value="MAP kinase-activated protein kinase 2"/>
    <property type="match status" value="1"/>
</dbReference>
<evidence type="ECO:0000256" key="8">
    <source>
        <dbReference type="ARBA" id="ARBA00022840"/>
    </source>
</evidence>
<keyword evidence="7 13" id="KW-0418">Kinase</keyword>
<evidence type="ECO:0000256" key="11">
    <source>
        <dbReference type="SAM" id="MobiDB-lite"/>
    </source>
</evidence>
<feature type="domain" description="Protein kinase" evidence="12">
    <location>
        <begin position="1"/>
        <end position="269"/>
    </location>
</feature>
<dbReference type="InterPro" id="IPR027442">
    <property type="entry name" value="MAPKAPK_C"/>
</dbReference>
<comment type="catalytic activity">
    <reaction evidence="9">
        <text>L-threonyl-[protein] + ATP = O-phospho-L-threonyl-[protein] + ADP + H(+)</text>
        <dbReference type="Rhea" id="RHEA:46608"/>
        <dbReference type="Rhea" id="RHEA-COMP:11060"/>
        <dbReference type="Rhea" id="RHEA-COMP:11605"/>
        <dbReference type="ChEBI" id="CHEBI:15378"/>
        <dbReference type="ChEBI" id="CHEBI:30013"/>
        <dbReference type="ChEBI" id="CHEBI:30616"/>
        <dbReference type="ChEBI" id="CHEBI:61977"/>
        <dbReference type="ChEBI" id="CHEBI:456216"/>
        <dbReference type="EC" id="2.7.11.1"/>
    </reaction>
</comment>
<evidence type="ECO:0000256" key="1">
    <source>
        <dbReference type="ARBA" id="ARBA00006692"/>
    </source>
</evidence>
<dbReference type="AlphaFoldDB" id="R0KAZ4"/>
<feature type="compositionally biased region" description="Gly residues" evidence="11">
    <location>
        <begin position="211"/>
        <end position="225"/>
    </location>
</feature>
<dbReference type="EC" id="2.7.11.1" evidence="2"/>
<feature type="non-terminal residue" evidence="13">
    <location>
        <position position="269"/>
    </location>
</feature>
<evidence type="ECO:0000313" key="14">
    <source>
        <dbReference type="Proteomes" id="UP000296049"/>
    </source>
</evidence>
<evidence type="ECO:0000313" key="13">
    <source>
        <dbReference type="EMBL" id="EOB07037.1"/>
    </source>
</evidence>
<proteinExistence type="inferred from homology"/>
<feature type="compositionally biased region" description="Basic and acidic residues" evidence="11">
    <location>
        <begin position="257"/>
        <end position="269"/>
    </location>
</feature>
<dbReference type="Gene3D" id="1.10.510.10">
    <property type="entry name" value="Transferase(Phosphotransferase) domain 1"/>
    <property type="match status" value="1"/>
</dbReference>
<dbReference type="SUPFAM" id="SSF56112">
    <property type="entry name" value="Protein kinase-like (PK-like)"/>
    <property type="match status" value="1"/>
</dbReference>
<dbReference type="FunFam" id="3.30.200.20:FF:000156">
    <property type="entry name" value="MAP kinase-activated protein kinase 3"/>
    <property type="match status" value="1"/>
</dbReference>
<dbReference type="PANTHER" id="PTHR24347">
    <property type="entry name" value="SERINE/THREONINE-PROTEIN KINASE"/>
    <property type="match status" value="1"/>
</dbReference>
<evidence type="ECO:0000256" key="10">
    <source>
        <dbReference type="ARBA" id="ARBA00048679"/>
    </source>
</evidence>
<feature type="non-terminal residue" evidence="13">
    <location>
        <position position="1"/>
    </location>
</feature>
<dbReference type="GO" id="GO:0004674">
    <property type="term" value="F:protein serine/threonine kinase activity"/>
    <property type="evidence" value="ECO:0007669"/>
    <property type="project" value="UniProtKB-KW"/>
</dbReference>
<feature type="region of interest" description="Disordered" evidence="11">
    <location>
        <begin position="211"/>
        <end position="269"/>
    </location>
</feature>
<keyword evidence="5" id="KW-0808">Transferase</keyword>
<dbReference type="SMART" id="SM00220">
    <property type="entry name" value="S_TKc"/>
    <property type="match status" value="1"/>
</dbReference>
<keyword evidence="3" id="KW-0723">Serine/threonine-protein kinase</keyword>
<accession>R0KAZ4</accession>
<dbReference type="Gene3D" id="4.10.1170.10">
    <property type="entry name" value="MAP kinase activated protein kinase 2"/>
    <property type="match status" value="1"/>
</dbReference>
<dbReference type="PROSITE" id="PS50011">
    <property type="entry name" value="PROTEIN_KINASE_DOM"/>
    <property type="match status" value="1"/>
</dbReference>
<dbReference type="PROSITE" id="PS00108">
    <property type="entry name" value="PROTEIN_KINASE_ST"/>
    <property type="match status" value="1"/>
</dbReference>
<evidence type="ECO:0000256" key="7">
    <source>
        <dbReference type="ARBA" id="ARBA00022777"/>
    </source>
</evidence>
<evidence type="ECO:0000259" key="12">
    <source>
        <dbReference type="PROSITE" id="PS50011"/>
    </source>
</evidence>
<feature type="compositionally biased region" description="Low complexity" evidence="11">
    <location>
        <begin position="226"/>
        <end position="237"/>
    </location>
</feature>
<keyword evidence="14" id="KW-1185">Reference proteome</keyword>
<dbReference type="Pfam" id="PF00069">
    <property type="entry name" value="Pkinase"/>
    <property type="match status" value="1"/>
</dbReference>
<dbReference type="InterPro" id="IPR011009">
    <property type="entry name" value="Kinase-like_dom_sf"/>
</dbReference>
<sequence length="269" mass="30437">QMLQDCPKARREVELHWRASQCAHIVRIMDVYENLYQGRKCLLIVMECLDGGELFSRIQDRGDQAFTEREASEIMKSIGEAIQYLHSINIAHRDVKPENLLYTSKRPNAVLKLTDFGFAKETTTHNSLATPCYTPYYVAPEVLGPEKYDKSCDMWSLGVIMYILLCGYPPFYSNHGLAISPGMKKRIRMGQYEFPNPEWSEVSEEGKGGCWGNGMGTGTGTGMGTRQGQPWLLADAAPLPPQQSMQVPQTPLHTSRVLKEEKDLWEDVK</sequence>
<dbReference type="Proteomes" id="UP000296049">
    <property type="component" value="Unassembled WGS sequence"/>
</dbReference>
<keyword evidence="4" id="KW-0597">Phosphoprotein</keyword>
<evidence type="ECO:0000256" key="4">
    <source>
        <dbReference type="ARBA" id="ARBA00022553"/>
    </source>
</evidence>
<evidence type="ECO:0000256" key="3">
    <source>
        <dbReference type="ARBA" id="ARBA00022527"/>
    </source>
</evidence>
<comment type="similarity">
    <text evidence="1">Belongs to the protein kinase superfamily. CAMK Ser/Thr protein kinase family.</text>
</comment>
<gene>
    <name evidence="13" type="ORF">Anapl_02991</name>
</gene>
<dbReference type="InterPro" id="IPR000719">
    <property type="entry name" value="Prot_kinase_dom"/>
</dbReference>
<feature type="compositionally biased region" description="Polar residues" evidence="11">
    <location>
        <begin position="244"/>
        <end position="253"/>
    </location>
</feature>
<keyword evidence="6" id="KW-0547">Nucleotide-binding</keyword>
<keyword evidence="8" id="KW-0067">ATP-binding</keyword>
<name>R0KAZ4_ANAPL</name>
<dbReference type="InterPro" id="IPR008271">
    <property type="entry name" value="Ser/Thr_kinase_AS"/>
</dbReference>
<dbReference type="GO" id="GO:0005524">
    <property type="term" value="F:ATP binding"/>
    <property type="evidence" value="ECO:0007669"/>
    <property type="project" value="UniProtKB-KW"/>
</dbReference>
<dbReference type="EMBL" id="KB742563">
    <property type="protein sequence ID" value="EOB07037.1"/>
    <property type="molecule type" value="Genomic_DNA"/>
</dbReference>
<dbReference type="Gene3D" id="3.30.200.20">
    <property type="entry name" value="Phosphorylase Kinase, domain 1"/>
    <property type="match status" value="1"/>
</dbReference>
<reference evidence="14" key="1">
    <citation type="journal article" date="2013" name="Nat. Genet.">
        <title>The duck genome and transcriptome provide insight into an avian influenza virus reservoir species.</title>
        <authorList>
            <person name="Huang Y."/>
            <person name="Li Y."/>
            <person name="Burt D.W."/>
            <person name="Chen H."/>
            <person name="Zhang Y."/>
            <person name="Qian W."/>
            <person name="Kim H."/>
            <person name="Gan S."/>
            <person name="Zhao Y."/>
            <person name="Li J."/>
            <person name="Yi K."/>
            <person name="Feng H."/>
            <person name="Zhu P."/>
            <person name="Li B."/>
            <person name="Liu Q."/>
            <person name="Fairley S."/>
            <person name="Magor K.E."/>
            <person name="Du Z."/>
            <person name="Hu X."/>
            <person name="Goodman L."/>
            <person name="Tafer H."/>
            <person name="Vignal A."/>
            <person name="Lee T."/>
            <person name="Kim K.W."/>
            <person name="Sheng Z."/>
            <person name="An Y."/>
            <person name="Searle S."/>
            <person name="Herrero J."/>
            <person name="Groenen M.A."/>
            <person name="Crooijmans R.P."/>
            <person name="Faraut T."/>
            <person name="Cai Q."/>
            <person name="Webster R.G."/>
            <person name="Aldridge J.R."/>
            <person name="Warren W.C."/>
            <person name="Bartschat S."/>
            <person name="Kehr S."/>
            <person name="Marz M."/>
            <person name="Stadler P.F."/>
            <person name="Smith J."/>
            <person name="Kraus R.H."/>
            <person name="Zhao Y."/>
            <person name="Ren L."/>
            <person name="Fei J."/>
            <person name="Morisson M."/>
            <person name="Kaiser P."/>
            <person name="Griffin D.K."/>
            <person name="Rao M."/>
            <person name="Pitel F."/>
            <person name="Wang J."/>
            <person name="Li N."/>
        </authorList>
    </citation>
    <scope>NUCLEOTIDE SEQUENCE [LARGE SCALE GENOMIC DNA]</scope>
</reference>
<evidence type="ECO:0000256" key="5">
    <source>
        <dbReference type="ARBA" id="ARBA00022679"/>
    </source>
</evidence>
<protein>
    <recommendedName>
        <fullName evidence="2">non-specific serine/threonine protein kinase</fullName>
        <ecNumber evidence="2">2.7.11.1</ecNumber>
    </recommendedName>
</protein>
<evidence type="ECO:0000256" key="2">
    <source>
        <dbReference type="ARBA" id="ARBA00012513"/>
    </source>
</evidence>
<organism evidence="13 14">
    <name type="scientific">Anas platyrhynchos</name>
    <name type="common">Mallard</name>
    <name type="synonym">Anas boschas</name>
    <dbReference type="NCBI Taxonomy" id="8839"/>
    <lineage>
        <taxon>Eukaryota</taxon>
        <taxon>Metazoa</taxon>
        <taxon>Chordata</taxon>
        <taxon>Craniata</taxon>
        <taxon>Vertebrata</taxon>
        <taxon>Euteleostomi</taxon>
        <taxon>Archelosauria</taxon>
        <taxon>Archosauria</taxon>
        <taxon>Dinosauria</taxon>
        <taxon>Saurischia</taxon>
        <taxon>Theropoda</taxon>
        <taxon>Coelurosauria</taxon>
        <taxon>Aves</taxon>
        <taxon>Neognathae</taxon>
        <taxon>Galloanserae</taxon>
        <taxon>Anseriformes</taxon>
        <taxon>Anatidae</taxon>
        <taxon>Anatinae</taxon>
        <taxon>Anas</taxon>
    </lineage>
</organism>
<evidence type="ECO:0000256" key="9">
    <source>
        <dbReference type="ARBA" id="ARBA00047899"/>
    </source>
</evidence>